<proteinExistence type="predicted"/>
<comment type="caution">
    <text evidence="1">The sequence shown here is derived from an EMBL/GenBank/DDBJ whole genome shotgun (WGS) entry which is preliminary data.</text>
</comment>
<evidence type="ECO:0000313" key="1">
    <source>
        <dbReference type="EMBL" id="GFX88993.1"/>
    </source>
</evidence>
<dbReference type="Proteomes" id="UP000887159">
    <property type="component" value="Unassembled WGS sequence"/>
</dbReference>
<accession>A0A8X6UV62</accession>
<dbReference type="AlphaFoldDB" id="A0A8X6UV62"/>
<sequence>MNLWGSRTPPPSCFSMELERFLCEGVNRLQWLATVTAMPLGLGLNPGEDMDVYDCIVISRQEGTLNSRGPASPLVRLVELEERWEAPDHPSVLSLKIVVKPS</sequence>
<organism evidence="1 2">
    <name type="scientific">Trichonephila clavipes</name>
    <name type="common">Golden silk orbweaver</name>
    <name type="synonym">Nephila clavipes</name>
    <dbReference type="NCBI Taxonomy" id="2585209"/>
    <lineage>
        <taxon>Eukaryota</taxon>
        <taxon>Metazoa</taxon>
        <taxon>Ecdysozoa</taxon>
        <taxon>Arthropoda</taxon>
        <taxon>Chelicerata</taxon>
        <taxon>Arachnida</taxon>
        <taxon>Araneae</taxon>
        <taxon>Araneomorphae</taxon>
        <taxon>Entelegynae</taxon>
        <taxon>Araneoidea</taxon>
        <taxon>Nephilidae</taxon>
        <taxon>Trichonephila</taxon>
    </lineage>
</organism>
<name>A0A8X6UV62_TRICX</name>
<gene>
    <name evidence="1" type="ORF">TNCV_2852931</name>
</gene>
<protein>
    <submittedName>
        <fullName evidence="1">Uncharacterized protein</fullName>
    </submittedName>
</protein>
<evidence type="ECO:0000313" key="2">
    <source>
        <dbReference type="Proteomes" id="UP000887159"/>
    </source>
</evidence>
<keyword evidence="2" id="KW-1185">Reference proteome</keyword>
<dbReference type="EMBL" id="BMAU01021067">
    <property type="protein sequence ID" value="GFX88993.1"/>
    <property type="molecule type" value="Genomic_DNA"/>
</dbReference>
<reference evidence="1" key="1">
    <citation type="submission" date="2020-08" db="EMBL/GenBank/DDBJ databases">
        <title>Multicomponent nature underlies the extraordinary mechanical properties of spider dragline silk.</title>
        <authorList>
            <person name="Kono N."/>
            <person name="Nakamura H."/>
            <person name="Mori M."/>
            <person name="Yoshida Y."/>
            <person name="Ohtoshi R."/>
            <person name="Malay A.D."/>
            <person name="Moran D.A.P."/>
            <person name="Tomita M."/>
            <person name="Numata K."/>
            <person name="Arakawa K."/>
        </authorList>
    </citation>
    <scope>NUCLEOTIDE SEQUENCE</scope>
</reference>